<name>A0A8J4TI78_CLAMG</name>
<organism evidence="1 2">
    <name type="scientific">Clarias magur</name>
    <name type="common">Asian catfish</name>
    <name type="synonym">Macropteronotus magur</name>
    <dbReference type="NCBI Taxonomy" id="1594786"/>
    <lineage>
        <taxon>Eukaryota</taxon>
        <taxon>Metazoa</taxon>
        <taxon>Chordata</taxon>
        <taxon>Craniata</taxon>
        <taxon>Vertebrata</taxon>
        <taxon>Euteleostomi</taxon>
        <taxon>Actinopterygii</taxon>
        <taxon>Neopterygii</taxon>
        <taxon>Teleostei</taxon>
        <taxon>Ostariophysi</taxon>
        <taxon>Siluriformes</taxon>
        <taxon>Clariidae</taxon>
        <taxon>Clarias</taxon>
    </lineage>
</organism>
<evidence type="ECO:0000313" key="2">
    <source>
        <dbReference type="Proteomes" id="UP000727407"/>
    </source>
</evidence>
<reference evidence="1" key="1">
    <citation type="submission" date="2020-07" db="EMBL/GenBank/DDBJ databases">
        <title>Clarias magur genome sequencing, assembly and annotation.</title>
        <authorList>
            <person name="Kushwaha B."/>
            <person name="Kumar R."/>
            <person name="Das P."/>
            <person name="Joshi C.G."/>
            <person name="Kumar D."/>
            <person name="Nagpure N.S."/>
            <person name="Pandey M."/>
            <person name="Agarwal S."/>
            <person name="Srivastava S."/>
            <person name="Singh M."/>
            <person name="Sahoo L."/>
            <person name="Jayasankar P."/>
            <person name="Meher P.K."/>
            <person name="Koringa P.G."/>
            <person name="Iquebal M.A."/>
            <person name="Das S.P."/>
            <person name="Bit A."/>
            <person name="Patnaik S."/>
            <person name="Patel N."/>
            <person name="Shah T.M."/>
            <person name="Hinsu A."/>
            <person name="Jena J.K."/>
        </authorList>
    </citation>
    <scope>NUCLEOTIDE SEQUENCE</scope>
    <source>
        <strain evidence="1">CIFAMagur01</strain>
        <tissue evidence="1">Testis</tissue>
    </source>
</reference>
<evidence type="ECO:0000313" key="1">
    <source>
        <dbReference type="EMBL" id="KAF5898361.1"/>
    </source>
</evidence>
<sequence>MHVDHYATSASARAPLHLAVIKAIRARGASQSCSARASLRNVHTKPGQAVQEVEIARSVSPRAILSLPRTRCPRWSC</sequence>
<proteinExistence type="predicted"/>
<dbReference type="Proteomes" id="UP000727407">
    <property type="component" value="Unassembled WGS sequence"/>
</dbReference>
<accession>A0A8J4TI78</accession>
<keyword evidence="2" id="KW-1185">Reference proteome</keyword>
<gene>
    <name evidence="1" type="ORF">DAT39_011958</name>
</gene>
<comment type="caution">
    <text evidence="1">The sequence shown here is derived from an EMBL/GenBank/DDBJ whole genome shotgun (WGS) entry which is preliminary data.</text>
</comment>
<dbReference type="AlphaFoldDB" id="A0A8J4TI78"/>
<protein>
    <submittedName>
        <fullName evidence="1">Uncharacterized protein</fullName>
    </submittedName>
</protein>
<dbReference type="EMBL" id="QNUK01000203">
    <property type="protein sequence ID" value="KAF5898361.1"/>
    <property type="molecule type" value="Genomic_DNA"/>
</dbReference>